<accession>A0ABS5A508</accession>
<sequence length="526" mass="53898">MTGLLLRLTLRRVWLRTLGWGAAIAVLMVVGIAAYQEAFPDPAQREAAIAALASQPALHATLGPPGDIGSLGGFVTWRMGQFECTVISLFALLTLALLTRGDEEVGLREAVWAGSVRRTTPLLAALVVVGLGVLLLGGVITAVMLVEGTPARGAVLLGAACAGAGLAHLGAAAVIAQLATTRRAVSGLTGAVIAVGFVLRSLADASADVDWLRWLSPLGWAQHVDAYTADRVWPLTLLLGVFLVTAGAGLWLESRRDLGAGLLHARPGPAGSRSLRTIELLTLRLHTGLVLGWTVGLAVLGGSIGALVDGISSVLGDNPRLSAMLAAAAGGEPRFAEGFLATIFQIITLLVTVVAVQGVVSAREQERDGVAEVLLARRLPRARWLGAHLLTGLLAATLVAVVTGAVTALSWWAVGGHGTGVLIGTSLNALPAVAVFAALAVLLLAVAPRLAVPVGTMLPLAGFALSLFGPMAGLPDWLVSVSPFRHLAPMPAEPFDAPAALGLLAVAAVLTAAGLVLIGRRDLRIG</sequence>
<evidence type="ECO:0000256" key="1">
    <source>
        <dbReference type="SAM" id="Phobius"/>
    </source>
</evidence>
<organism evidence="2 3">
    <name type="scientific">Crossiella equi</name>
    <dbReference type="NCBI Taxonomy" id="130796"/>
    <lineage>
        <taxon>Bacteria</taxon>
        <taxon>Bacillati</taxon>
        <taxon>Actinomycetota</taxon>
        <taxon>Actinomycetes</taxon>
        <taxon>Pseudonocardiales</taxon>
        <taxon>Pseudonocardiaceae</taxon>
        <taxon>Crossiella</taxon>
    </lineage>
</organism>
<name>A0ABS5A508_9PSEU</name>
<keyword evidence="1" id="KW-0472">Membrane</keyword>
<feature type="transmembrane region" description="Helical" evidence="1">
    <location>
        <begin position="283"/>
        <end position="308"/>
    </location>
</feature>
<feature type="transmembrane region" description="Helical" evidence="1">
    <location>
        <begin position="387"/>
        <end position="414"/>
    </location>
</feature>
<feature type="transmembrane region" description="Helical" evidence="1">
    <location>
        <begin position="339"/>
        <end position="360"/>
    </location>
</feature>
<feature type="transmembrane region" description="Helical" evidence="1">
    <location>
        <begin position="13"/>
        <end position="35"/>
    </location>
</feature>
<comment type="caution">
    <text evidence="2">The sequence shown here is derived from an EMBL/GenBank/DDBJ whole genome shotgun (WGS) entry which is preliminary data.</text>
</comment>
<feature type="transmembrane region" description="Helical" evidence="1">
    <location>
        <begin position="155"/>
        <end position="178"/>
    </location>
</feature>
<feature type="transmembrane region" description="Helical" evidence="1">
    <location>
        <begin position="185"/>
        <end position="203"/>
    </location>
</feature>
<gene>
    <name evidence="2" type="ORF">JOF53_000204</name>
</gene>
<reference evidence="2 3" key="1">
    <citation type="submission" date="2021-03" db="EMBL/GenBank/DDBJ databases">
        <title>Sequencing the genomes of 1000 actinobacteria strains.</title>
        <authorList>
            <person name="Klenk H.-P."/>
        </authorList>
    </citation>
    <scope>NUCLEOTIDE SEQUENCE [LARGE SCALE GENOMIC DNA]</scope>
    <source>
        <strain evidence="2 3">DSM 44580</strain>
    </source>
</reference>
<keyword evidence="3" id="KW-1185">Reference proteome</keyword>
<dbReference type="EMBL" id="JAGIOO010000001">
    <property type="protein sequence ID" value="MBP2471332.1"/>
    <property type="molecule type" value="Genomic_DNA"/>
</dbReference>
<feature type="transmembrane region" description="Helical" evidence="1">
    <location>
        <begin position="420"/>
        <end position="446"/>
    </location>
</feature>
<protein>
    <submittedName>
        <fullName evidence="2">ABC-2 type transport system permease protein</fullName>
    </submittedName>
</protein>
<keyword evidence="1" id="KW-0812">Transmembrane</keyword>
<dbReference type="Proteomes" id="UP001519363">
    <property type="component" value="Unassembled WGS sequence"/>
</dbReference>
<dbReference type="RefSeq" id="WP_086783582.1">
    <property type="nucleotide sequence ID" value="NZ_JAGIOO010000001.1"/>
</dbReference>
<proteinExistence type="predicted"/>
<evidence type="ECO:0000313" key="2">
    <source>
        <dbReference type="EMBL" id="MBP2471332.1"/>
    </source>
</evidence>
<keyword evidence="1" id="KW-1133">Transmembrane helix</keyword>
<feature type="transmembrane region" description="Helical" evidence="1">
    <location>
        <begin position="499"/>
        <end position="518"/>
    </location>
</feature>
<feature type="transmembrane region" description="Helical" evidence="1">
    <location>
        <begin position="458"/>
        <end position="479"/>
    </location>
</feature>
<feature type="transmembrane region" description="Helical" evidence="1">
    <location>
        <begin position="120"/>
        <end position="143"/>
    </location>
</feature>
<feature type="transmembrane region" description="Helical" evidence="1">
    <location>
        <begin position="232"/>
        <end position="252"/>
    </location>
</feature>
<evidence type="ECO:0000313" key="3">
    <source>
        <dbReference type="Proteomes" id="UP001519363"/>
    </source>
</evidence>
<feature type="transmembrane region" description="Helical" evidence="1">
    <location>
        <begin position="79"/>
        <end position="99"/>
    </location>
</feature>